<feature type="compositionally biased region" description="Low complexity" evidence="1">
    <location>
        <begin position="36"/>
        <end position="71"/>
    </location>
</feature>
<proteinExistence type="predicted"/>
<keyword evidence="2" id="KW-0472">Membrane</keyword>
<organism evidence="4 5">
    <name type="scientific">Microbacterium paraoxydans</name>
    <dbReference type="NCBI Taxonomy" id="199592"/>
    <lineage>
        <taxon>Bacteria</taxon>
        <taxon>Bacillati</taxon>
        <taxon>Actinomycetota</taxon>
        <taxon>Actinomycetes</taxon>
        <taxon>Micrococcales</taxon>
        <taxon>Microbacteriaceae</taxon>
        <taxon>Microbacterium</taxon>
    </lineage>
</organism>
<feature type="region of interest" description="Disordered" evidence="1">
    <location>
        <begin position="1"/>
        <end position="71"/>
    </location>
</feature>
<dbReference type="Proteomes" id="UP001377573">
    <property type="component" value="Chromosome"/>
</dbReference>
<dbReference type="RefSeq" id="WP_338566184.1">
    <property type="nucleotide sequence ID" value="NZ_CP146240.1"/>
</dbReference>
<keyword evidence="2" id="KW-0812">Transmembrane</keyword>
<protein>
    <submittedName>
        <fullName evidence="4">DUF4190 domain-containing protein</fullName>
    </submittedName>
</protein>
<evidence type="ECO:0000256" key="2">
    <source>
        <dbReference type="SAM" id="Phobius"/>
    </source>
</evidence>
<keyword evidence="2" id="KW-1133">Transmembrane helix</keyword>
<name>A0ABZ2HUP3_9MICO</name>
<dbReference type="Pfam" id="PF13828">
    <property type="entry name" value="DUF4190"/>
    <property type="match status" value="1"/>
</dbReference>
<feature type="compositionally biased region" description="Pro residues" evidence="1">
    <location>
        <begin position="15"/>
        <end position="35"/>
    </location>
</feature>
<feature type="domain" description="DUF4190" evidence="3">
    <location>
        <begin position="78"/>
        <end position="143"/>
    </location>
</feature>
<evidence type="ECO:0000259" key="3">
    <source>
        <dbReference type="Pfam" id="PF13828"/>
    </source>
</evidence>
<feature type="transmembrane region" description="Helical" evidence="2">
    <location>
        <begin position="128"/>
        <end position="161"/>
    </location>
</feature>
<sequence length="167" mass="16834">MSDPRISGSSGEQPPAFPPAPGSAPAYPGFPPAPPANAATQPSSAPQQYSTPQQYGAPQQYAAPQPYGAAPARPSSGLAITSLVCGIAGVVLFWAIVPMLASIAAVITGHMALGQIRRTPGLGGRGMAIAGLILGYVMIGVLVFTIVSTIIGLVVFGAFTLPFVFAS</sequence>
<gene>
    <name evidence="4" type="ORF">V8Z62_14210</name>
</gene>
<evidence type="ECO:0000313" key="4">
    <source>
        <dbReference type="EMBL" id="WWS84421.1"/>
    </source>
</evidence>
<evidence type="ECO:0000313" key="5">
    <source>
        <dbReference type="Proteomes" id="UP001377573"/>
    </source>
</evidence>
<feature type="transmembrane region" description="Helical" evidence="2">
    <location>
        <begin position="78"/>
        <end position="107"/>
    </location>
</feature>
<accession>A0ABZ2HUP3</accession>
<evidence type="ECO:0000256" key="1">
    <source>
        <dbReference type="SAM" id="MobiDB-lite"/>
    </source>
</evidence>
<keyword evidence="5" id="KW-1185">Reference proteome</keyword>
<dbReference type="EMBL" id="CP146240">
    <property type="protein sequence ID" value="WWS84421.1"/>
    <property type="molecule type" value="Genomic_DNA"/>
</dbReference>
<reference evidence="4 5" key="1">
    <citation type="submission" date="2024-02" db="EMBL/GenBank/DDBJ databases">
        <authorList>
            <person name="Alasadi S."/>
            <person name="Hussein S.A."/>
        </authorList>
    </citation>
    <scope>NUCLEOTIDE SEQUENCE [LARGE SCALE GENOMIC DNA]</scope>
    <source>
        <strain evidence="4 5">GJ_SRA_44_2022</strain>
    </source>
</reference>
<dbReference type="InterPro" id="IPR025241">
    <property type="entry name" value="DUF4190"/>
</dbReference>